<dbReference type="InterPro" id="IPR015813">
    <property type="entry name" value="Pyrv/PenolPyrv_kinase-like_dom"/>
</dbReference>
<dbReference type="HOGENOM" id="CLU_059964_3_2_0"/>
<dbReference type="AlphaFoldDB" id="I0I2N1"/>
<dbReference type="KEGG" id="cap:CLDAP_14790"/>
<evidence type="ECO:0000256" key="2">
    <source>
        <dbReference type="ARBA" id="ARBA00022723"/>
    </source>
</evidence>
<feature type="domain" description="HpcH/HpaI aldolase/citrate lyase" evidence="4">
    <location>
        <begin position="26"/>
        <end position="238"/>
    </location>
</feature>
<dbReference type="Gene3D" id="3.20.20.60">
    <property type="entry name" value="Phosphoenolpyruvate-binding domains"/>
    <property type="match status" value="1"/>
</dbReference>
<dbReference type="eggNOG" id="COG3836">
    <property type="taxonomic scope" value="Bacteria"/>
</dbReference>
<name>I0I2N1_CALAS</name>
<dbReference type="SUPFAM" id="SSF51621">
    <property type="entry name" value="Phosphoenolpyruvate/pyruvate domain"/>
    <property type="match status" value="1"/>
</dbReference>
<dbReference type="InterPro" id="IPR040442">
    <property type="entry name" value="Pyrv_kinase-like_dom_sf"/>
</dbReference>
<dbReference type="Pfam" id="PF03328">
    <property type="entry name" value="HpcH_HpaI"/>
    <property type="match status" value="1"/>
</dbReference>
<dbReference type="RefSeq" id="WP_014432757.1">
    <property type="nucleotide sequence ID" value="NC_017079.1"/>
</dbReference>
<accession>I0I2N1</accession>
<reference evidence="5 6" key="1">
    <citation type="submission" date="2012-02" db="EMBL/GenBank/DDBJ databases">
        <title>Complete genome sequence of Caldilinea aerophila DSM 14535 (= NBRC 102666).</title>
        <authorList>
            <person name="Oguchi A."/>
            <person name="Hosoyama A."/>
            <person name="Sekine M."/>
            <person name="Fukai R."/>
            <person name="Kato Y."/>
            <person name="Nakamura S."/>
            <person name="Hanada S."/>
            <person name="Yamazaki S."/>
            <person name="Fujita N."/>
        </authorList>
    </citation>
    <scope>NUCLEOTIDE SEQUENCE [LARGE SCALE GENOMIC DNA]</scope>
    <source>
        <strain evidence="6">DSM 14535 / JCM 11387 / NBRC 104270 / STL-6-O1</strain>
    </source>
</reference>
<dbReference type="GO" id="GO:0016832">
    <property type="term" value="F:aldehyde-lyase activity"/>
    <property type="evidence" value="ECO:0007669"/>
    <property type="project" value="TreeGrafter"/>
</dbReference>
<organism evidence="5 6">
    <name type="scientific">Caldilinea aerophila (strain DSM 14535 / JCM 11387 / NBRC 104270 / STL-6-O1)</name>
    <dbReference type="NCBI Taxonomy" id="926550"/>
    <lineage>
        <taxon>Bacteria</taxon>
        <taxon>Bacillati</taxon>
        <taxon>Chloroflexota</taxon>
        <taxon>Caldilineae</taxon>
        <taxon>Caldilineales</taxon>
        <taxon>Caldilineaceae</taxon>
        <taxon>Caldilinea</taxon>
    </lineage>
</organism>
<dbReference type="PATRIC" id="fig|926550.5.peg.1559"/>
<evidence type="ECO:0000256" key="3">
    <source>
        <dbReference type="ARBA" id="ARBA00023239"/>
    </source>
</evidence>
<evidence type="ECO:0000313" key="6">
    <source>
        <dbReference type="Proteomes" id="UP000007880"/>
    </source>
</evidence>
<evidence type="ECO:0000256" key="1">
    <source>
        <dbReference type="ARBA" id="ARBA00005568"/>
    </source>
</evidence>
<dbReference type="InterPro" id="IPR050251">
    <property type="entry name" value="HpcH-HpaI_aldolase"/>
</dbReference>
<dbReference type="Proteomes" id="UP000007880">
    <property type="component" value="Chromosome"/>
</dbReference>
<evidence type="ECO:0000259" key="4">
    <source>
        <dbReference type="Pfam" id="PF03328"/>
    </source>
</evidence>
<evidence type="ECO:0000313" key="5">
    <source>
        <dbReference type="EMBL" id="BAL99518.1"/>
    </source>
</evidence>
<sequence length="263" mass="28183">MRENRLRTLWGRGEAALCGWLTIPSTFSTEIMAQAGFDCLTIDLQHGLIDYQTAVTMLQTISTTDVTPLARVPWNEPGAIMKLLDAGCYGIICPMINNPEEAAFFAGACRYPPAGFRSYGPKRAMLYAGNDYPEAANNTILAIAMIETAEGLANVDAIAATPGIDALYIGPADLSLALGRTQRTDQTDPVMVEALETILAAAKRHGKVAGLHTATPAYAASMVEKGFRLVTVSTDAGLLEAEAKRVVSAMRGEQKKEQVQGPY</sequence>
<dbReference type="EMBL" id="AP012337">
    <property type="protein sequence ID" value="BAL99518.1"/>
    <property type="molecule type" value="Genomic_DNA"/>
</dbReference>
<proteinExistence type="inferred from homology"/>
<dbReference type="PANTHER" id="PTHR30502">
    <property type="entry name" value="2-KETO-3-DEOXY-L-RHAMNONATE ALDOLASE"/>
    <property type="match status" value="1"/>
</dbReference>
<dbReference type="InterPro" id="IPR005000">
    <property type="entry name" value="Aldolase/citrate-lyase_domain"/>
</dbReference>
<comment type="similarity">
    <text evidence="1">Belongs to the HpcH/HpaI aldolase family.</text>
</comment>
<keyword evidence="6" id="KW-1185">Reference proteome</keyword>
<dbReference type="GO" id="GO:0005737">
    <property type="term" value="C:cytoplasm"/>
    <property type="evidence" value="ECO:0007669"/>
    <property type="project" value="TreeGrafter"/>
</dbReference>
<dbReference type="PANTHER" id="PTHR30502:SF0">
    <property type="entry name" value="PHOSPHOENOLPYRUVATE CARBOXYLASE FAMILY PROTEIN"/>
    <property type="match status" value="1"/>
</dbReference>
<keyword evidence="2" id="KW-0479">Metal-binding</keyword>
<protein>
    <submittedName>
        <fullName evidence="5">Putative aldolase</fullName>
    </submittedName>
</protein>
<dbReference type="STRING" id="926550.CLDAP_14790"/>
<gene>
    <name evidence="5" type="ordered locus">CLDAP_14790</name>
</gene>
<dbReference type="OrthoDB" id="86160at2"/>
<keyword evidence="3" id="KW-0456">Lyase</keyword>
<dbReference type="GO" id="GO:0046872">
    <property type="term" value="F:metal ion binding"/>
    <property type="evidence" value="ECO:0007669"/>
    <property type="project" value="UniProtKB-KW"/>
</dbReference>